<evidence type="ECO:0000313" key="1">
    <source>
        <dbReference type="EMBL" id="KAI4807956.1"/>
    </source>
</evidence>
<dbReference type="EMBL" id="CM043803">
    <property type="protein sequence ID" value="KAI4807956.1"/>
    <property type="molecule type" value="Genomic_DNA"/>
</dbReference>
<evidence type="ECO:0000313" key="2">
    <source>
        <dbReference type="Proteomes" id="UP001057452"/>
    </source>
</evidence>
<dbReference type="Proteomes" id="UP001057452">
    <property type="component" value="Chromosome 19"/>
</dbReference>
<reference evidence="1" key="1">
    <citation type="submission" date="2022-05" db="EMBL/GenBank/DDBJ databases">
        <title>Chromosome-level genome of Chaenocephalus aceratus.</title>
        <authorList>
            <person name="Park H."/>
        </authorList>
    </citation>
    <scope>NUCLEOTIDE SEQUENCE</scope>
    <source>
        <strain evidence="1">KU_202001</strain>
    </source>
</reference>
<accession>A0ACB9W4F0</accession>
<keyword evidence="2" id="KW-1185">Reference proteome</keyword>
<comment type="caution">
    <text evidence="1">The sequence shown here is derived from an EMBL/GenBank/DDBJ whole genome shotgun (WGS) entry which is preliminary data.</text>
</comment>
<proteinExistence type="predicted"/>
<organism evidence="1 2">
    <name type="scientific">Chaenocephalus aceratus</name>
    <name type="common">Blackfin icefish</name>
    <name type="synonym">Chaenichthys aceratus</name>
    <dbReference type="NCBI Taxonomy" id="36190"/>
    <lineage>
        <taxon>Eukaryota</taxon>
        <taxon>Metazoa</taxon>
        <taxon>Chordata</taxon>
        <taxon>Craniata</taxon>
        <taxon>Vertebrata</taxon>
        <taxon>Euteleostomi</taxon>
        <taxon>Actinopterygii</taxon>
        <taxon>Neopterygii</taxon>
        <taxon>Teleostei</taxon>
        <taxon>Neoteleostei</taxon>
        <taxon>Acanthomorphata</taxon>
        <taxon>Eupercaria</taxon>
        <taxon>Perciformes</taxon>
        <taxon>Notothenioidei</taxon>
        <taxon>Channichthyidae</taxon>
        <taxon>Chaenocephalus</taxon>
    </lineage>
</organism>
<name>A0ACB9W4F0_CHAAC</name>
<protein>
    <submittedName>
        <fullName evidence="1">Uncharacterized protein</fullName>
    </submittedName>
</protein>
<sequence>MKKQFNRMRQLANQTVGRAVRPSGAENTQCVNILSFPDADESTHVHERRYEATKSKHYSTLMVCRSRR</sequence>
<gene>
    <name evidence="1" type="ORF">KUCAC02_027728</name>
</gene>